<comment type="caution">
    <text evidence="14">The sequence shown here is derived from an EMBL/GenBank/DDBJ whole genome shotgun (WGS) entry which is preliminary data.</text>
</comment>
<dbReference type="InterPro" id="IPR029044">
    <property type="entry name" value="Nucleotide-diphossugar_trans"/>
</dbReference>
<evidence type="ECO:0000256" key="9">
    <source>
        <dbReference type="ARBA" id="ARBA00038120"/>
    </source>
</evidence>
<feature type="domain" description="Glycosyltransferase 2-like" evidence="13">
    <location>
        <begin position="67"/>
        <end position="199"/>
    </location>
</feature>
<feature type="compositionally biased region" description="Basic and acidic residues" evidence="11">
    <location>
        <begin position="45"/>
        <end position="60"/>
    </location>
</feature>
<dbReference type="Gene3D" id="3.90.550.10">
    <property type="entry name" value="Spore Coat Polysaccharide Biosynthesis Protein SpsA, Chain A"/>
    <property type="match status" value="1"/>
</dbReference>
<accession>A0A1E3L0I4</accession>
<keyword evidence="4 14" id="KW-0808">Transferase</keyword>
<dbReference type="Proteomes" id="UP000094578">
    <property type="component" value="Unassembled WGS sequence"/>
</dbReference>
<dbReference type="AlphaFoldDB" id="A0A1E3L0I4"/>
<evidence type="ECO:0000313" key="14">
    <source>
        <dbReference type="EMBL" id="ODP27298.1"/>
    </source>
</evidence>
<evidence type="ECO:0000256" key="6">
    <source>
        <dbReference type="ARBA" id="ARBA00023136"/>
    </source>
</evidence>
<comment type="subcellular location">
    <subcellularLocation>
        <location evidence="1">Cell membrane</location>
    </subcellularLocation>
</comment>
<gene>
    <name evidence="14" type="ORF">PTI45_03307</name>
</gene>
<reference evidence="14 15" key="1">
    <citation type="submission" date="2016-08" db="EMBL/GenBank/DDBJ databases">
        <title>Genome sequencing of Paenibacillus sp. TI45-13ar, isolated from Korean traditional nuruk.</title>
        <authorList>
            <person name="Kim S.-J."/>
        </authorList>
    </citation>
    <scope>NUCLEOTIDE SEQUENCE [LARGE SCALE GENOMIC DNA]</scope>
    <source>
        <strain evidence="14 15">TI45-13ar</strain>
    </source>
</reference>
<evidence type="ECO:0000256" key="4">
    <source>
        <dbReference type="ARBA" id="ARBA00022679"/>
    </source>
</evidence>
<evidence type="ECO:0000256" key="11">
    <source>
        <dbReference type="SAM" id="MobiDB-lite"/>
    </source>
</evidence>
<feature type="transmembrane region" description="Helical" evidence="12">
    <location>
        <begin position="362"/>
        <end position="381"/>
    </location>
</feature>
<keyword evidence="3" id="KW-0328">Glycosyltransferase</keyword>
<evidence type="ECO:0000256" key="3">
    <source>
        <dbReference type="ARBA" id="ARBA00022676"/>
    </source>
</evidence>
<feature type="transmembrane region" description="Helical" evidence="12">
    <location>
        <begin position="336"/>
        <end position="355"/>
    </location>
</feature>
<keyword evidence="15" id="KW-1185">Reference proteome</keyword>
<feature type="region of interest" description="Disordered" evidence="11">
    <location>
        <begin position="40"/>
        <end position="60"/>
    </location>
</feature>
<comment type="similarity">
    <text evidence="9">Belongs to the glycosyltransferase 2 family. CrtQ subfamily.</text>
</comment>
<feature type="transmembrane region" description="Helical" evidence="12">
    <location>
        <begin position="306"/>
        <end position="330"/>
    </location>
</feature>
<dbReference type="GO" id="GO:0005886">
    <property type="term" value="C:plasma membrane"/>
    <property type="evidence" value="ECO:0007669"/>
    <property type="project" value="UniProtKB-SubCell"/>
</dbReference>
<evidence type="ECO:0000256" key="5">
    <source>
        <dbReference type="ARBA" id="ARBA00022746"/>
    </source>
</evidence>
<keyword evidence="12" id="KW-0812">Transmembrane</keyword>
<comment type="function">
    <text evidence="7">Catalyzes the glycosylation of 4,4'-diaponeurosporenoate, i.e. the esterification of glucose at the C1'' position with the carboxyl group of 4,4'-diaponeurosporenic acid, to form glycosyl-4,4'-diaponeurosporenoate. This is a step in the biosynthesis of staphyloxanthin, an orange pigment present in most staphylococci strains.</text>
</comment>
<keyword evidence="2" id="KW-1003">Cell membrane</keyword>
<name>A0A1E3L0I4_9BACL</name>
<dbReference type="InterPro" id="IPR001173">
    <property type="entry name" value="Glyco_trans_2-like"/>
</dbReference>
<evidence type="ECO:0000256" key="10">
    <source>
        <dbReference type="ARBA" id="ARBA00040345"/>
    </source>
</evidence>
<evidence type="ECO:0000313" key="15">
    <source>
        <dbReference type="Proteomes" id="UP000094578"/>
    </source>
</evidence>
<keyword evidence="5" id="KW-0125">Carotenoid biosynthesis</keyword>
<proteinExistence type="inferred from homology"/>
<sequence length="401" mass="45090">MLLIMQVLTVWLAIQLLFTIWNLSRMPKLGKSLSSQSTYYQPSADSHDQAVADHTSGKDQRSKPILSIMIPARNEEINIRQCLESVLNCRTDSIDIEVLVMNDHSEDRTVAEIQQVMQQDDRVRLFHSDPLPDGWMGKSYACHQLVQHAQGNWWLFIDADVRLEVEGLEAAMVTARSQGKGLISGFPRMETGTWLEKILVPMMSFVIAYHLPIMMVRRSRSPFFVAVTGAWLMIHPDSYARSGGHEGISTQIVEDMELARAVKRIGDPVTLANVQHYTSARMYRNAGQVWEGYKKNIFVGAGRSPLLAIGISIYYALLFILPVITLIYSLCTLDTMLIGWSLLSILIGMITKSIIDVYHGKPIWMGIYMPVSAACLIGIMMDSWRAGANGTGYNWKGRNYG</sequence>
<organism evidence="14 15">
    <name type="scientific">Paenibacillus nuruki</name>
    <dbReference type="NCBI Taxonomy" id="1886670"/>
    <lineage>
        <taxon>Bacteria</taxon>
        <taxon>Bacillati</taxon>
        <taxon>Bacillota</taxon>
        <taxon>Bacilli</taxon>
        <taxon>Bacillales</taxon>
        <taxon>Paenibacillaceae</taxon>
        <taxon>Paenibacillus</taxon>
    </lineage>
</organism>
<keyword evidence="6 12" id="KW-0472">Membrane</keyword>
<dbReference type="Pfam" id="PF00535">
    <property type="entry name" value="Glycos_transf_2"/>
    <property type="match status" value="1"/>
</dbReference>
<keyword evidence="12" id="KW-1133">Transmembrane helix</keyword>
<dbReference type="EMBL" id="MDER01000061">
    <property type="protein sequence ID" value="ODP27298.1"/>
    <property type="molecule type" value="Genomic_DNA"/>
</dbReference>
<dbReference type="PANTHER" id="PTHR43646">
    <property type="entry name" value="GLYCOSYLTRANSFERASE"/>
    <property type="match status" value="1"/>
</dbReference>
<protein>
    <recommendedName>
        <fullName evidence="10">4,4'-diaponeurosporenoate glycosyltransferase</fullName>
    </recommendedName>
</protein>
<evidence type="ECO:0000256" key="7">
    <source>
        <dbReference type="ARBA" id="ARBA00037281"/>
    </source>
</evidence>
<evidence type="ECO:0000256" key="2">
    <source>
        <dbReference type="ARBA" id="ARBA00022475"/>
    </source>
</evidence>
<dbReference type="GO" id="GO:0016757">
    <property type="term" value="F:glycosyltransferase activity"/>
    <property type="evidence" value="ECO:0007669"/>
    <property type="project" value="UniProtKB-KW"/>
</dbReference>
<dbReference type="GO" id="GO:0016117">
    <property type="term" value="P:carotenoid biosynthetic process"/>
    <property type="evidence" value="ECO:0007669"/>
    <property type="project" value="UniProtKB-KW"/>
</dbReference>
<evidence type="ECO:0000256" key="8">
    <source>
        <dbReference type="ARBA" id="ARBA00037904"/>
    </source>
</evidence>
<evidence type="ECO:0000259" key="13">
    <source>
        <dbReference type="Pfam" id="PF00535"/>
    </source>
</evidence>
<dbReference type="STRING" id="1886670.PTI45_03307"/>
<evidence type="ECO:0000256" key="12">
    <source>
        <dbReference type="SAM" id="Phobius"/>
    </source>
</evidence>
<evidence type="ECO:0000256" key="1">
    <source>
        <dbReference type="ARBA" id="ARBA00004236"/>
    </source>
</evidence>
<dbReference type="PANTHER" id="PTHR43646:SF2">
    <property type="entry name" value="GLYCOSYLTRANSFERASE 2-LIKE DOMAIN-CONTAINING PROTEIN"/>
    <property type="match status" value="1"/>
</dbReference>
<dbReference type="SUPFAM" id="SSF53448">
    <property type="entry name" value="Nucleotide-diphospho-sugar transferases"/>
    <property type="match status" value="1"/>
</dbReference>
<comment type="pathway">
    <text evidence="8">Carotenoid biosynthesis; staphyloxanthin biosynthesis; staphyloxanthin from farnesyl diphosphate: step 4/5.</text>
</comment>